<organism evidence="5 6">
    <name type="scientific">Mycolicibacterium rhodesiae (strain NBB3)</name>
    <name type="common">Mycobacterium rhodesiae</name>
    <dbReference type="NCBI Taxonomy" id="710685"/>
    <lineage>
        <taxon>Bacteria</taxon>
        <taxon>Bacillati</taxon>
        <taxon>Actinomycetota</taxon>
        <taxon>Actinomycetes</taxon>
        <taxon>Mycobacteriales</taxon>
        <taxon>Mycobacteriaceae</taxon>
        <taxon>Mycolicibacterium</taxon>
    </lineage>
</organism>
<keyword evidence="2" id="KW-0342">GTP-binding</keyword>
<keyword evidence="1" id="KW-0547">Nucleotide-binding</keyword>
<evidence type="ECO:0000256" key="2">
    <source>
        <dbReference type="ARBA" id="ARBA00023134"/>
    </source>
</evidence>
<dbReference type="InterPro" id="IPR005225">
    <property type="entry name" value="Small_GTP-bd"/>
</dbReference>
<dbReference type="SMART" id="SM00838">
    <property type="entry name" value="EFG_C"/>
    <property type="match status" value="1"/>
</dbReference>
<dbReference type="PROSITE" id="PS51722">
    <property type="entry name" value="G_TR_2"/>
    <property type="match status" value="1"/>
</dbReference>
<sequence>MADRTTHSQAGAAPTADSPAAIRNVVLVGPSGGGKTTLVEALLVAAGVLNRPGSIVDGTTVCDCEDAEIAQQRSVGLALASLQHDGVKVNLIDTPGYADFVGELRAGLRAADCALFVIAANEEIDEPTKSLWLECSQVGMPRAVLITKLDHARANYENALTAAQHTFGDKVLPLYLPADTPCTGLIGLLSQTHFEYADGKRAAAHEPDDASYGEAIEVMRGNLIEGIIEESEDETLMERYLGGEEIDQSVLIDDLEKAVARASFFPVIPVCSTTGVGTIELLEIITAGFPSPPEHQLPEVFTQQGKSRASLPCDPSGPLLAEVVKTTSDPYVGRVSLVRVFSGTISPDATVHVSGHFSSFFDTNGSTPTHADSGRMAGHADHDEDERIGTLSFPLGKQQRPAPSVVAGDICAIGRLSRAETGDTLSAKSDPMVLKPWTMPEPLLPTAIQPHAKTDEDKLAVGLQRLAAEDPTLRIEQNPETHQIVLWTMGEAHSGVVLDALSRRYGVAVDAVELRVPLRETFGGKAKGHGRHVKQSGGHGQFAVCDIEVEPLPEGSGFEFVDKVVGGAVPRNFIPSVEKGVRAQMEKGVGAGYPVVDIRVTLFDGKAHSVDSSDFAFQMAGGLALREAASATRVNLLEPVDVVSVVVPDDFVGAVMSDLAGRRGRVVGTDKVGEDRTVVKAEIPEVELTRYAIDLRSLAHGAGSFTRSFARYEPMPEQAAAKVRASAH</sequence>
<dbReference type="InterPro" id="IPR000640">
    <property type="entry name" value="EFG_V-like"/>
</dbReference>
<proteinExistence type="predicted"/>
<dbReference type="InterPro" id="IPR020568">
    <property type="entry name" value="Ribosomal_Su5_D2-typ_SF"/>
</dbReference>
<dbReference type="InterPro" id="IPR014721">
    <property type="entry name" value="Ribsml_uS5_D2-typ_fold_subgr"/>
</dbReference>
<dbReference type="SMART" id="SM00889">
    <property type="entry name" value="EFG_IV"/>
    <property type="match status" value="1"/>
</dbReference>
<dbReference type="CDD" id="cd16262">
    <property type="entry name" value="EFG_III"/>
    <property type="match status" value="1"/>
</dbReference>
<protein>
    <recommendedName>
        <fullName evidence="3">Elongation factor G-like protein</fullName>
    </recommendedName>
</protein>
<dbReference type="PATRIC" id="fig|710685.3.peg.1649"/>
<dbReference type="EMBL" id="CP003169">
    <property type="protein sequence ID" value="AEV72258.1"/>
    <property type="molecule type" value="Genomic_DNA"/>
</dbReference>
<dbReference type="Gene3D" id="3.30.70.240">
    <property type="match status" value="1"/>
</dbReference>
<dbReference type="KEGG" id="mrh:MycrhN_1643"/>
<dbReference type="InterPro" id="IPR041095">
    <property type="entry name" value="EFG_II"/>
</dbReference>
<dbReference type="AlphaFoldDB" id="G8RK33"/>
<dbReference type="SUPFAM" id="SSF54980">
    <property type="entry name" value="EF-G C-terminal domain-like"/>
    <property type="match status" value="2"/>
</dbReference>
<keyword evidence="6" id="KW-1185">Reference proteome</keyword>
<evidence type="ECO:0000256" key="3">
    <source>
        <dbReference type="ARBA" id="ARBA00073322"/>
    </source>
</evidence>
<dbReference type="InterPro" id="IPR004161">
    <property type="entry name" value="EFTu-like_2"/>
</dbReference>
<dbReference type="InterPro" id="IPR027417">
    <property type="entry name" value="P-loop_NTPase"/>
</dbReference>
<dbReference type="Pfam" id="PF00679">
    <property type="entry name" value="EFG_C"/>
    <property type="match status" value="1"/>
</dbReference>
<dbReference type="Pfam" id="PF03764">
    <property type="entry name" value="EFG_IV"/>
    <property type="match status" value="1"/>
</dbReference>
<feature type="domain" description="Tr-type G" evidence="4">
    <location>
        <begin position="20"/>
        <end position="293"/>
    </location>
</feature>
<dbReference type="Pfam" id="PF14492">
    <property type="entry name" value="EFG_III"/>
    <property type="match status" value="1"/>
</dbReference>
<gene>
    <name evidence="5" type="ordered locus">MycrhN_1643</name>
</gene>
<dbReference type="CDD" id="cd01434">
    <property type="entry name" value="EFG_mtEFG1_IV"/>
    <property type="match status" value="1"/>
</dbReference>
<accession>G8RK33</accession>
<dbReference type="GO" id="GO:0032790">
    <property type="term" value="P:ribosome disassembly"/>
    <property type="evidence" value="ECO:0007669"/>
    <property type="project" value="TreeGrafter"/>
</dbReference>
<dbReference type="SUPFAM" id="SSF50447">
    <property type="entry name" value="Translation proteins"/>
    <property type="match status" value="1"/>
</dbReference>
<dbReference type="SUPFAM" id="SSF52540">
    <property type="entry name" value="P-loop containing nucleoside triphosphate hydrolases"/>
    <property type="match status" value="1"/>
</dbReference>
<dbReference type="Proteomes" id="UP000005442">
    <property type="component" value="Chromosome"/>
</dbReference>
<dbReference type="PANTHER" id="PTHR43261:SF6">
    <property type="entry name" value="ELONGATION FACTOR G-LIKE PROTEIN"/>
    <property type="match status" value="1"/>
</dbReference>
<dbReference type="GO" id="GO:0005525">
    <property type="term" value="F:GTP binding"/>
    <property type="evidence" value="ECO:0007669"/>
    <property type="project" value="UniProtKB-KW"/>
</dbReference>
<dbReference type="GO" id="GO:0003924">
    <property type="term" value="F:GTPase activity"/>
    <property type="evidence" value="ECO:0007669"/>
    <property type="project" value="InterPro"/>
</dbReference>
<dbReference type="Pfam" id="PF00009">
    <property type="entry name" value="GTP_EFTU"/>
    <property type="match status" value="1"/>
</dbReference>
<dbReference type="SMART" id="SM00382">
    <property type="entry name" value="AAA"/>
    <property type="match status" value="1"/>
</dbReference>
<dbReference type="InterPro" id="IPR003593">
    <property type="entry name" value="AAA+_ATPase"/>
</dbReference>
<dbReference type="CDD" id="cd03713">
    <property type="entry name" value="EFG_mtEFG_C"/>
    <property type="match status" value="1"/>
</dbReference>
<dbReference type="InterPro" id="IPR035647">
    <property type="entry name" value="EFG_III/V"/>
</dbReference>
<dbReference type="OrthoDB" id="9801472at2"/>
<dbReference type="Gene3D" id="3.30.230.10">
    <property type="match status" value="1"/>
</dbReference>
<dbReference type="eggNOG" id="COG0480">
    <property type="taxonomic scope" value="Bacteria"/>
</dbReference>
<dbReference type="InterPro" id="IPR009000">
    <property type="entry name" value="Transl_B-barrel_sf"/>
</dbReference>
<dbReference type="STRING" id="710685.MycrhN_1643"/>
<dbReference type="FunFam" id="2.40.30.10:FF:000151">
    <property type="entry name" value="Translation elongation factor EF-G"/>
    <property type="match status" value="1"/>
</dbReference>
<dbReference type="GO" id="GO:0003746">
    <property type="term" value="F:translation elongation factor activity"/>
    <property type="evidence" value="ECO:0007669"/>
    <property type="project" value="InterPro"/>
</dbReference>
<dbReference type="Gene3D" id="2.40.30.10">
    <property type="entry name" value="Translation factors"/>
    <property type="match status" value="1"/>
</dbReference>
<dbReference type="FunFam" id="3.30.230.10:FF:000003">
    <property type="entry name" value="Elongation factor G"/>
    <property type="match status" value="1"/>
</dbReference>
<name>G8RK33_MYCRN</name>
<dbReference type="PANTHER" id="PTHR43261">
    <property type="entry name" value="TRANSLATION ELONGATION FACTOR G-RELATED"/>
    <property type="match status" value="1"/>
</dbReference>
<dbReference type="Pfam" id="PF03144">
    <property type="entry name" value="GTP_EFTU_D2"/>
    <property type="match status" value="1"/>
</dbReference>
<dbReference type="NCBIfam" id="TIGR00231">
    <property type="entry name" value="small_GTP"/>
    <property type="match status" value="1"/>
</dbReference>
<dbReference type="InterPro" id="IPR047872">
    <property type="entry name" value="EFG_IV"/>
</dbReference>
<dbReference type="SUPFAM" id="SSF54211">
    <property type="entry name" value="Ribosomal protein S5 domain 2-like"/>
    <property type="match status" value="1"/>
</dbReference>
<dbReference type="NCBIfam" id="NF009377">
    <property type="entry name" value="PRK12740.1-1"/>
    <property type="match status" value="1"/>
</dbReference>
<evidence type="ECO:0000313" key="5">
    <source>
        <dbReference type="EMBL" id="AEV72258.1"/>
    </source>
</evidence>
<dbReference type="RefSeq" id="WP_014210072.1">
    <property type="nucleotide sequence ID" value="NC_016604.1"/>
</dbReference>
<dbReference type="InterPro" id="IPR005517">
    <property type="entry name" value="Transl_elong_EFG/EF2_IV"/>
</dbReference>
<dbReference type="InterPro" id="IPR035649">
    <property type="entry name" value="EFG_V"/>
</dbReference>
<dbReference type="InterPro" id="IPR000795">
    <property type="entry name" value="T_Tr_GTP-bd_dom"/>
</dbReference>
<reference evidence="5 6" key="1">
    <citation type="submission" date="2011-12" db="EMBL/GenBank/DDBJ databases">
        <title>Complete sequence of Mycobacterium rhodesiae NBB3.</title>
        <authorList>
            <consortium name="US DOE Joint Genome Institute"/>
            <person name="Lucas S."/>
            <person name="Han J."/>
            <person name="Lapidus A."/>
            <person name="Cheng J.-F."/>
            <person name="Goodwin L."/>
            <person name="Pitluck S."/>
            <person name="Peters L."/>
            <person name="Mikhailova N."/>
            <person name="Gu W."/>
            <person name="Detter J.C."/>
            <person name="Han C."/>
            <person name="Tapia R."/>
            <person name="Land M."/>
            <person name="Hauser L."/>
            <person name="Kyrpides N."/>
            <person name="Ivanova N."/>
            <person name="Pagani I."/>
            <person name="Mattes T."/>
            <person name="Holmes A."/>
            <person name="Rutledge P."/>
            <person name="Paulsen I."/>
            <person name="Coleman N."/>
            <person name="Woyke T."/>
        </authorList>
    </citation>
    <scope>NUCLEOTIDE SEQUENCE [LARGE SCALE GENOMIC DNA]</scope>
    <source>
        <strain evidence="5 6">NBB3</strain>
    </source>
</reference>
<dbReference type="HOGENOM" id="CLU_002794_4_2_11"/>
<dbReference type="Gene3D" id="3.40.50.300">
    <property type="entry name" value="P-loop containing nucleotide triphosphate hydrolases"/>
    <property type="match status" value="1"/>
</dbReference>
<dbReference type="Gene3D" id="3.30.70.870">
    <property type="entry name" value="Elongation Factor G (Translational Gtpase), domain 3"/>
    <property type="match status" value="1"/>
</dbReference>
<evidence type="ECO:0000256" key="1">
    <source>
        <dbReference type="ARBA" id="ARBA00022741"/>
    </source>
</evidence>
<dbReference type="FunFam" id="3.30.70.240:FF:000001">
    <property type="entry name" value="Elongation factor G"/>
    <property type="match status" value="1"/>
</dbReference>
<evidence type="ECO:0000313" key="6">
    <source>
        <dbReference type="Proteomes" id="UP000005442"/>
    </source>
</evidence>
<dbReference type="InterPro" id="IPR009022">
    <property type="entry name" value="EFG_III"/>
</dbReference>
<evidence type="ECO:0000259" key="4">
    <source>
        <dbReference type="PROSITE" id="PS51722"/>
    </source>
</evidence>